<evidence type="ECO:0000256" key="4">
    <source>
        <dbReference type="ARBA" id="ARBA00023004"/>
    </source>
</evidence>
<name>I4B5F3_TURPD</name>
<dbReference type="Pfam" id="PF26540">
    <property type="entry name" value="GcpE_C"/>
    <property type="match status" value="1"/>
</dbReference>
<dbReference type="InterPro" id="IPR058579">
    <property type="entry name" value="IspG_C"/>
</dbReference>
<evidence type="ECO:0000256" key="5">
    <source>
        <dbReference type="ARBA" id="ARBA00023014"/>
    </source>
</evidence>
<dbReference type="GO" id="GO:0016114">
    <property type="term" value="P:terpenoid biosynthetic process"/>
    <property type="evidence" value="ECO:0007669"/>
    <property type="project" value="InterPro"/>
</dbReference>
<keyword evidence="4 7" id="KW-0408">Iron</keyword>
<accession>I4B5F3</accession>
<dbReference type="KEGG" id="tpx:Turpa_1863"/>
<dbReference type="PANTHER" id="PTHR30454:SF0">
    <property type="entry name" value="4-HYDROXY-3-METHYLBUT-2-EN-1-YL DIPHOSPHATE SYNTHASE (FERREDOXIN), CHLOROPLASTIC"/>
    <property type="match status" value="1"/>
</dbReference>
<feature type="domain" description="IspG TIM-barrel" evidence="9">
    <location>
        <begin position="34"/>
        <end position="273"/>
    </location>
</feature>
<comment type="cofactor">
    <cofactor evidence="7">
        <name>[4Fe-4S] cluster</name>
        <dbReference type="ChEBI" id="CHEBI:49883"/>
    </cofactor>
    <text evidence="7">Binds 1 [4Fe-4S] cluster.</text>
</comment>
<dbReference type="InterPro" id="IPR058578">
    <property type="entry name" value="IspG_TIM"/>
</dbReference>
<dbReference type="GO" id="GO:0019288">
    <property type="term" value="P:isopentenyl diphosphate biosynthetic process, methylerythritol 4-phosphate pathway"/>
    <property type="evidence" value="ECO:0007669"/>
    <property type="project" value="UniProtKB-UniRule"/>
</dbReference>
<protein>
    <recommendedName>
        <fullName evidence="7">4-hydroxy-3-methylbut-2-en-1-yl diphosphate synthase (flavodoxin)</fullName>
        <ecNumber evidence="7">1.17.7.3</ecNumber>
    </recommendedName>
    <alternativeName>
        <fullName evidence="7">1-hydroxy-2-methyl-2-(E)-butenyl 4-diphosphate synthase</fullName>
    </alternativeName>
</protein>
<reference evidence="11 12" key="1">
    <citation type="submission" date="2012-06" db="EMBL/GenBank/DDBJ databases">
        <title>The complete chromosome of genome of Turneriella parva DSM 21527.</title>
        <authorList>
            <consortium name="US DOE Joint Genome Institute (JGI-PGF)"/>
            <person name="Lucas S."/>
            <person name="Han J."/>
            <person name="Lapidus A."/>
            <person name="Bruce D."/>
            <person name="Goodwin L."/>
            <person name="Pitluck S."/>
            <person name="Peters L."/>
            <person name="Kyrpides N."/>
            <person name="Mavromatis K."/>
            <person name="Ivanova N."/>
            <person name="Mikhailova N."/>
            <person name="Chertkov O."/>
            <person name="Detter J.C."/>
            <person name="Tapia R."/>
            <person name="Han C."/>
            <person name="Land M."/>
            <person name="Hauser L."/>
            <person name="Markowitz V."/>
            <person name="Cheng J.-F."/>
            <person name="Hugenholtz P."/>
            <person name="Woyke T."/>
            <person name="Wu D."/>
            <person name="Gronow S."/>
            <person name="Wellnitz S."/>
            <person name="Brambilla E."/>
            <person name="Klenk H.-P."/>
            <person name="Eisen J.A."/>
        </authorList>
    </citation>
    <scope>NUCLEOTIDE SEQUENCE [LARGE SCALE GENOMIC DNA]</scope>
    <source>
        <strain evidence="12">ATCC BAA-1111 / DSM 21527 / NCTC 11395 / H</strain>
    </source>
</reference>
<gene>
    <name evidence="7" type="primary">ispG</name>
    <name evidence="11" type="ordered locus">Turpa_1863</name>
</gene>
<feature type="domain" description="IspG C-terminal" evidence="10">
    <location>
        <begin position="289"/>
        <end position="374"/>
    </location>
</feature>
<keyword evidence="3 7" id="KW-0560">Oxidoreductase</keyword>
<feature type="binding site" evidence="7">
    <location>
        <position position="334"/>
    </location>
    <ligand>
        <name>[4Fe-4S] cluster</name>
        <dbReference type="ChEBI" id="CHEBI:49883"/>
    </ligand>
</feature>
<evidence type="ECO:0000313" key="12">
    <source>
        <dbReference type="Proteomes" id="UP000006048"/>
    </source>
</evidence>
<comment type="function">
    <text evidence="7">Converts 2C-methyl-D-erythritol 2,4-cyclodiphosphate (ME-2,4cPP) into 1-hydroxy-2-methyl-2-(E)-butenyl 4-diphosphate.</text>
</comment>
<keyword evidence="12" id="KW-1185">Reference proteome</keyword>
<comment type="pathway">
    <text evidence="7">Isoprenoid biosynthesis; isopentenyl diphosphate biosynthesis via DXP pathway; isopentenyl diphosphate from 1-deoxy-D-xylulose 5-phosphate: step 5/6.</text>
</comment>
<dbReference type="GO" id="GO:0141197">
    <property type="term" value="F:4-hydroxy-3-methylbut-2-enyl-diphosphate synthase activity (flavodoxin)"/>
    <property type="evidence" value="ECO:0007669"/>
    <property type="project" value="UniProtKB-EC"/>
</dbReference>
<dbReference type="SUPFAM" id="SSF56014">
    <property type="entry name" value="Nitrite and sulphite reductase 4Fe-4S domain-like"/>
    <property type="match status" value="1"/>
</dbReference>
<dbReference type="STRING" id="869212.Turpa_1863"/>
<dbReference type="FunFam" id="3.20.20.20:FF:000001">
    <property type="entry name" value="4-hydroxy-3-methylbut-2-en-1-yl diphosphate synthase (flavodoxin)"/>
    <property type="match status" value="1"/>
</dbReference>
<dbReference type="PIRSF" id="PIRSF004640">
    <property type="entry name" value="IspG"/>
    <property type="match status" value="1"/>
</dbReference>
<comment type="catalytic activity">
    <reaction evidence="7">
        <text>(2E)-4-hydroxy-3-methylbut-2-enyl diphosphate + oxidized [flavodoxin] + H2O + 2 H(+) = 2-C-methyl-D-erythritol 2,4-cyclic diphosphate + reduced [flavodoxin]</text>
        <dbReference type="Rhea" id="RHEA:43604"/>
        <dbReference type="Rhea" id="RHEA-COMP:10622"/>
        <dbReference type="Rhea" id="RHEA-COMP:10623"/>
        <dbReference type="ChEBI" id="CHEBI:15377"/>
        <dbReference type="ChEBI" id="CHEBI:15378"/>
        <dbReference type="ChEBI" id="CHEBI:57618"/>
        <dbReference type="ChEBI" id="CHEBI:58210"/>
        <dbReference type="ChEBI" id="CHEBI:58483"/>
        <dbReference type="ChEBI" id="CHEBI:128753"/>
        <dbReference type="EC" id="1.17.7.3"/>
    </reaction>
</comment>
<dbReference type="NCBIfam" id="NF001540">
    <property type="entry name" value="PRK00366.1"/>
    <property type="match status" value="1"/>
</dbReference>
<evidence type="ECO:0000256" key="3">
    <source>
        <dbReference type="ARBA" id="ARBA00023002"/>
    </source>
</evidence>
<evidence type="ECO:0000256" key="2">
    <source>
        <dbReference type="ARBA" id="ARBA00022723"/>
    </source>
</evidence>
<dbReference type="Pfam" id="PF04551">
    <property type="entry name" value="GcpE"/>
    <property type="match status" value="1"/>
</dbReference>
<dbReference type="PATRIC" id="fig|869212.3.peg.1864"/>
<dbReference type="OrthoDB" id="9803214at2"/>
<dbReference type="InterPro" id="IPR011005">
    <property type="entry name" value="Dihydropteroate_synth-like_sf"/>
</dbReference>
<dbReference type="InterPro" id="IPR016425">
    <property type="entry name" value="IspG_bac"/>
</dbReference>
<evidence type="ECO:0000256" key="1">
    <source>
        <dbReference type="ARBA" id="ARBA00022485"/>
    </source>
</evidence>
<feature type="binding site" evidence="7">
    <location>
        <position position="295"/>
    </location>
    <ligand>
        <name>[4Fe-4S] cluster</name>
        <dbReference type="ChEBI" id="CHEBI:49883"/>
    </ligand>
</feature>
<evidence type="ECO:0000259" key="9">
    <source>
        <dbReference type="Pfam" id="PF04551"/>
    </source>
</evidence>
<dbReference type="Gene3D" id="3.20.20.20">
    <property type="entry name" value="Dihydropteroate synthase-like"/>
    <property type="match status" value="1"/>
</dbReference>
<keyword evidence="6 7" id="KW-0414">Isoprene biosynthesis</keyword>
<evidence type="ECO:0000313" key="11">
    <source>
        <dbReference type="EMBL" id="AFM12510.1"/>
    </source>
</evidence>
<dbReference type="GO" id="GO:0005506">
    <property type="term" value="F:iron ion binding"/>
    <property type="evidence" value="ECO:0007669"/>
    <property type="project" value="InterPro"/>
</dbReference>
<dbReference type="EMBL" id="CP002959">
    <property type="protein sequence ID" value="AFM12510.1"/>
    <property type="molecule type" value="Genomic_DNA"/>
</dbReference>
<dbReference type="Proteomes" id="UP000006048">
    <property type="component" value="Chromosome"/>
</dbReference>
<feature type="binding site" evidence="7">
    <location>
        <position position="327"/>
    </location>
    <ligand>
        <name>[4Fe-4S] cluster</name>
        <dbReference type="ChEBI" id="CHEBI:49883"/>
    </ligand>
</feature>
<dbReference type="PANTHER" id="PTHR30454">
    <property type="entry name" value="4-HYDROXY-3-METHYLBUT-2-EN-1-YL DIPHOSPHATE SYNTHASE"/>
    <property type="match status" value="1"/>
</dbReference>
<dbReference type="InterPro" id="IPR004588">
    <property type="entry name" value="IspG_bac-typ"/>
</dbReference>
<evidence type="ECO:0000256" key="6">
    <source>
        <dbReference type="ARBA" id="ARBA00023229"/>
    </source>
</evidence>
<organism evidence="11 12">
    <name type="scientific">Turneriella parva (strain ATCC BAA-1111 / DSM 21527 / NCTC 11395 / H)</name>
    <name type="common">Leptospira parva</name>
    <dbReference type="NCBI Taxonomy" id="869212"/>
    <lineage>
        <taxon>Bacteria</taxon>
        <taxon>Pseudomonadati</taxon>
        <taxon>Spirochaetota</taxon>
        <taxon>Spirochaetia</taxon>
        <taxon>Leptospirales</taxon>
        <taxon>Leptospiraceae</taxon>
        <taxon>Turneriella</taxon>
    </lineage>
</organism>
<comment type="similarity">
    <text evidence="7">Belongs to the IspG family.</text>
</comment>
<proteinExistence type="inferred from homology"/>
<dbReference type="RefSeq" id="WP_014803019.1">
    <property type="nucleotide sequence ID" value="NC_018020.1"/>
</dbReference>
<keyword evidence="2 7" id="KW-0479">Metal-binding</keyword>
<sequence length="383" mass="41259">MTAPEKSAPNEFDGPTPAEIGSAEVHDKVERRKTRTVMMAGVPIGSGHPVPVQSMTKTKTADWKSTVEQILRYEEAGCQVVRCTANDEDAAHALKKIKENIHIPLVADIHFQHKLALIAVKSGVDKIRINPGNIGNKDKVSEVLRACKDNGIPIRIGVNAGSLEKDIMRKVGYPTSDGMVESALRHIEICNEHNFDDVIVSLKSSDVFMMMEAYRKLAKLCDYPFHLGVTEAGTSWQGTIKSSIGIGGLLSEGIGDTIRVSLTTDGTEEVKVGREILRSLGLVSFGVTLISCPTCGRLEVDLFRIAKEVEEAVAHIKTPLKVAVMGCLVNGPGESKEADIGISAGAGSAILYVKGESKGKIAESEIVPRVLEEIAILEKSLKL</sequence>
<keyword evidence="5 7" id="KW-0411">Iron-sulfur</keyword>
<evidence type="ECO:0000256" key="8">
    <source>
        <dbReference type="SAM" id="MobiDB-lite"/>
    </source>
</evidence>
<dbReference type="SUPFAM" id="SSF51717">
    <property type="entry name" value="Dihydropteroate synthetase-like"/>
    <property type="match status" value="1"/>
</dbReference>
<dbReference type="UniPathway" id="UPA00056">
    <property type="reaction ID" value="UER00096"/>
</dbReference>
<dbReference type="GO" id="GO:0046429">
    <property type="term" value="F:4-hydroxy-3-methylbut-2-en-1-yl diphosphate synthase activity (ferredoxin)"/>
    <property type="evidence" value="ECO:0007669"/>
    <property type="project" value="UniProtKB-UniRule"/>
</dbReference>
<dbReference type="HOGENOM" id="CLU_042258_0_0_12"/>
<dbReference type="Gene3D" id="3.30.413.10">
    <property type="entry name" value="Sulfite Reductase Hemoprotein, domain 1"/>
    <property type="match status" value="1"/>
</dbReference>
<feature type="region of interest" description="Disordered" evidence="8">
    <location>
        <begin position="1"/>
        <end position="26"/>
    </location>
</feature>
<dbReference type="EC" id="1.17.7.3" evidence="7"/>
<dbReference type="GO" id="GO:0051539">
    <property type="term" value="F:4 iron, 4 sulfur cluster binding"/>
    <property type="evidence" value="ECO:0007669"/>
    <property type="project" value="UniProtKB-UniRule"/>
</dbReference>
<dbReference type="InterPro" id="IPR045854">
    <property type="entry name" value="NO2/SO3_Rdtase_4Fe4S_sf"/>
</dbReference>
<dbReference type="HAMAP" id="MF_00159">
    <property type="entry name" value="IspG"/>
    <property type="match status" value="1"/>
</dbReference>
<keyword evidence="1 7" id="KW-0004">4Fe-4S</keyword>
<dbReference type="AlphaFoldDB" id="I4B5F3"/>
<evidence type="ECO:0000256" key="7">
    <source>
        <dbReference type="HAMAP-Rule" id="MF_00159"/>
    </source>
</evidence>
<evidence type="ECO:0000259" key="10">
    <source>
        <dbReference type="Pfam" id="PF26540"/>
    </source>
</evidence>
<feature type="binding site" evidence="7">
    <location>
        <position position="292"/>
    </location>
    <ligand>
        <name>[4Fe-4S] cluster</name>
        <dbReference type="ChEBI" id="CHEBI:49883"/>
    </ligand>
</feature>
<dbReference type="NCBIfam" id="TIGR00612">
    <property type="entry name" value="ispG_gcpE"/>
    <property type="match status" value="1"/>
</dbReference>